<dbReference type="EMBL" id="JAJAPW010000001">
    <property type="protein sequence ID" value="MCB4797222.1"/>
    <property type="molecule type" value="Genomic_DNA"/>
</dbReference>
<dbReference type="InterPro" id="IPR052715">
    <property type="entry name" value="RAYT_transposase"/>
</dbReference>
<dbReference type="PANTHER" id="PTHR36966:SF1">
    <property type="entry name" value="REP-ASSOCIATED TYROSINE TRANSPOSASE"/>
    <property type="match status" value="1"/>
</dbReference>
<dbReference type="InterPro" id="IPR036515">
    <property type="entry name" value="Transposase_17_sf"/>
</dbReference>
<dbReference type="PANTHER" id="PTHR36966">
    <property type="entry name" value="REP-ASSOCIATED TYROSINE TRANSPOSASE"/>
    <property type="match status" value="1"/>
</dbReference>
<sequence>MRSFKLRIATIIFIYLNMETDGYKIRDQSKPHYVTFTVVNWVDVFTRQVYKYILIENLNYCIKEKGMIVFGYVIMSNHLHLIVQSSMNDLSGVIRDFKKYTAKAIINKIKVDRESRREWMLELFSKATESHGRNKAYQFWRYGNHPEEIYSQKFLWSKLDYMHLNPVRAGLVEKASHYKYSSASNYVFGEGELDVSLVDSPVIDVHSNSKFWKSIVW</sequence>
<evidence type="ECO:0000259" key="1">
    <source>
        <dbReference type="SMART" id="SM01321"/>
    </source>
</evidence>
<dbReference type="GO" id="GO:0004803">
    <property type="term" value="F:transposase activity"/>
    <property type="evidence" value="ECO:0007669"/>
    <property type="project" value="InterPro"/>
</dbReference>
<dbReference type="NCBIfam" id="NF047646">
    <property type="entry name" value="REP_Tyr_transpos"/>
    <property type="match status" value="1"/>
</dbReference>
<dbReference type="Proteomes" id="UP001139199">
    <property type="component" value="Unassembled WGS sequence"/>
</dbReference>
<dbReference type="GO" id="GO:0006313">
    <property type="term" value="P:DNA transposition"/>
    <property type="evidence" value="ECO:0007669"/>
    <property type="project" value="InterPro"/>
</dbReference>
<dbReference type="AlphaFoldDB" id="A0A9X1HZ97"/>
<accession>A0A9X1HZ97</accession>
<feature type="domain" description="Transposase IS200-like" evidence="1">
    <location>
        <begin position="28"/>
        <end position="165"/>
    </location>
</feature>
<proteinExistence type="predicted"/>
<dbReference type="Pfam" id="PF01797">
    <property type="entry name" value="Y1_Tnp"/>
    <property type="match status" value="1"/>
</dbReference>
<keyword evidence="3" id="KW-1185">Reference proteome</keyword>
<dbReference type="InterPro" id="IPR002686">
    <property type="entry name" value="Transposase_17"/>
</dbReference>
<dbReference type="Gene3D" id="3.30.70.1290">
    <property type="entry name" value="Transposase IS200-like"/>
    <property type="match status" value="1"/>
</dbReference>
<organism evidence="2 3">
    <name type="scientific">Neotamlana laminarinivorans</name>
    <dbReference type="NCBI Taxonomy" id="2883124"/>
    <lineage>
        <taxon>Bacteria</taxon>
        <taxon>Pseudomonadati</taxon>
        <taxon>Bacteroidota</taxon>
        <taxon>Flavobacteriia</taxon>
        <taxon>Flavobacteriales</taxon>
        <taxon>Flavobacteriaceae</taxon>
        <taxon>Neotamlana</taxon>
    </lineage>
</organism>
<gene>
    <name evidence="2" type="ORF">LG649_00060</name>
</gene>
<evidence type="ECO:0000313" key="3">
    <source>
        <dbReference type="Proteomes" id="UP001139199"/>
    </source>
</evidence>
<dbReference type="SMART" id="SM01321">
    <property type="entry name" value="Y1_Tnp"/>
    <property type="match status" value="1"/>
</dbReference>
<protein>
    <submittedName>
        <fullName evidence="2">Transposase</fullName>
    </submittedName>
</protein>
<name>A0A9X1HZ97_9FLAO</name>
<comment type="caution">
    <text evidence="2">The sequence shown here is derived from an EMBL/GenBank/DDBJ whole genome shotgun (WGS) entry which is preliminary data.</text>
</comment>
<evidence type="ECO:0000313" key="2">
    <source>
        <dbReference type="EMBL" id="MCB4797222.1"/>
    </source>
</evidence>
<dbReference type="GO" id="GO:0043565">
    <property type="term" value="F:sequence-specific DNA binding"/>
    <property type="evidence" value="ECO:0007669"/>
    <property type="project" value="TreeGrafter"/>
</dbReference>
<dbReference type="SUPFAM" id="SSF143422">
    <property type="entry name" value="Transposase IS200-like"/>
    <property type="match status" value="1"/>
</dbReference>
<reference evidence="2" key="1">
    <citation type="submission" date="2021-10" db="EMBL/GenBank/DDBJ databases">
        <title>Tamlana sargassums sp. nov., and Tamlana laminarinivorans sp. nov., two new bacteria isolated from the brown alga.</title>
        <authorList>
            <person name="Li J."/>
        </authorList>
    </citation>
    <scope>NUCLEOTIDE SEQUENCE</scope>
    <source>
        <strain evidence="2">PT2-4</strain>
    </source>
</reference>